<dbReference type="PANTHER" id="PTHR48071">
    <property type="entry name" value="SRCR DOMAIN-CONTAINING PROTEIN"/>
    <property type="match status" value="1"/>
</dbReference>
<keyword evidence="3" id="KW-0732">Signal</keyword>
<keyword evidence="2" id="KW-0812">Transmembrane</keyword>
<dbReference type="GO" id="GO:0043083">
    <property type="term" value="C:synaptic cleft"/>
    <property type="evidence" value="ECO:0007669"/>
    <property type="project" value="TreeGrafter"/>
</dbReference>
<dbReference type="SMART" id="SM00202">
    <property type="entry name" value="SR"/>
    <property type="match status" value="1"/>
</dbReference>
<dbReference type="GO" id="GO:0016020">
    <property type="term" value="C:membrane"/>
    <property type="evidence" value="ECO:0007669"/>
    <property type="project" value="UniProtKB-SubCell"/>
</dbReference>
<reference evidence="12" key="1">
    <citation type="journal article" date="2017" name="Nat. Commun.">
        <title>The North American bullfrog draft genome provides insight into hormonal regulation of long noncoding RNA.</title>
        <authorList>
            <person name="Hammond S.A."/>
            <person name="Warren R.L."/>
            <person name="Vandervalk B.P."/>
            <person name="Kucuk E."/>
            <person name="Khan H."/>
            <person name="Gibb E.A."/>
            <person name="Pandoh P."/>
            <person name="Kirk H."/>
            <person name="Zhao Y."/>
            <person name="Jones M."/>
            <person name="Mungall A.J."/>
            <person name="Coope R."/>
            <person name="Pleasance S."/>
            <person name="Moore R.A."/>
            <person name="Holt R.A."/>
            <person name="Round J.M."/>
            <person name="Ohora S."/>
            <person name="Walle B.V."/>
            <person name="Veldhoen N."/>
            <person name="Helbing C.C."/>
            <person name="Birol I."/>
        </authorList>
    </citation>
    <scope>NUCLEOTIDE SEQUENCE [LARGE SCALE GENOMIC DNA]</scope>
</reference>
<evidence type="ECO:0000256" key="7">
    <source>
        <dbReference type="ARBA" id="ARBA00023157"/>
    </source>
</evidence>
<dbReference type="PROSITE" id="PS50287">
    <property type="entry name" value="SRCR_2"/>
    <property type="match status" value="1"/>
</dbReference>
<dbReference type="PANTHER" id="PTHR48071:SF5">
    <property type="entry name" value="NEUROTRYPSIN"/>
    <property type="match status" value="1"/>
</dbReference>
<feature type="domain" description="SRCR" evidence="10">
    <location>
        <begin position="8"/>
        <end position="51"/>
    </location>
</feature>
<dbReference type="AlphaFoldDB" id="A0A2G9NH13"/>
<evidence type="ECO:0000259" key="10">
    <source>
        <dbReference type="PROSITE" id="PS50287"/>
    </source>
</evidence>
<evidence type="ECO:0000256" key="9">
    <source>
        <dbReference type="PROSITE-ProRule" id="PRU00196"/>
    </source>
</evidence>
<dbReference type="PROSITE" id="PS00420">
    <property type="entry name" value="SRCR_1"/>
    <property type="match status" value="1"/>
</dbReference>
<keyword evidence="12" id="KW-1185">Reference proteome</keyword>
<keyword evidence="7" id="KW-1015">Disulfide bond</keyword>
<name>A0A2G9NH13_AQUCT</name>
<evidence type="ECO:0000256" key="2">
    <source>
        <dbReference type="ARBA" id="ARBA00022692"/>
    </source>
</evidence>
<comment type="caution">
    <text evidence="9">Lacks conserved residue(s) required for the propagation of feature annotation.</text>
</comment>
<dbReference type="Proteomes" id="UP000228934">
    <property type="component" value="Unassembled WGS sequence"/>
</dbReference>
<dbReference type="InterPro" id="IPR001190">
    <property type="entry name" value="SRCR"/>
</dbReference>
<evidence type="ECO:0000313" key="11">
    <source>
        <dbReference type="EMBL" id="PIN90355.1"/>
    </source>
</evidence>
<dbReference type="PRINTS" id="PR00258">
    <property type="entry name" value="SPERACTRCPTR"/>
</dbReference>
<dbReference type="FunFam" id="3.10.250.10:FF:000016">
    <property type="entry name" value="Scavenger receptor cysteine-rich protein type 12"/>
    <property type="match status" value="1"/>
</dbReference>
<dbReference type="EMBL" id="KV923065">
    <property type="protein sequence ID" value="PIN90355.1"/>
    <property type="molecule type" value="Genomic_DNA"/>
</dbReference>
<protein>
    <recommendedName>
        <fullName evidence="10">SRCR domain-containing protein</fullName>
    </recommendedName>
</protein>
<accession>A0A2G9NH13</accession>
<sequence>MFHADGSIRLAGGKGSHEGRLEVFHTAQWGTVCDDGWNDMNTHVVCRQLGFKSLTDPIVASLANILVLESRKTDNKH</sequence>
<evidence type="ECO:0000256" key="5">
    <source>
        <dbReference type="ARBA" id="ARBA00022989"/>
    </source>
</evidence>
<gene>
    <name evidence="11" type="ORF">AB205_0097460</name>
</gene>
<keyword evidence="4" id="KW-0677">Repeat</keyword>
<keyword evidence="5" id="KW-1133">Transmembrane helix</keyword>
<evidence type="ECO:0000256" key="4">
    <source>
        <dbReference type="ARBA" id="ARBA00022737"/>
    </source>
</evidence>
<evidence type="ECO:0000313" key="12">
    <source>
        <dbReference type="Proteomes" id="UP000228934"/>
    </source>
</evidence>
<keyword evidence="6" id="KW-0472">Membrane</keyword>
<evidence type="ECO:0000256" key="8">
    <source>
        <dbReference type="ARBA" id="ARBA00023180"/>
    </source>
</evidence>
<dbReference type="SUPFAM" id="SSF56487">
    <property type="entry name" value="SRCR-like"/>
    <property type="match status" value="1"/>
</dbReference>
<dbReference type="GO" id="GO:0043195">
    <property type="term" value="C:terminal bouton"/>
    <property type="evidence" value="ECO:0007669"/>
    <property type="project" value="TreeGrafter"/>
</dbReference>
<dbReference type="Pfam" id="PF00530">
    <property type="entry name" value="SRCR"/>
    <property type="match status" value="1"/>
</dbReference>
<dbReference type="GO" id="GO:0030425">
    <property type="term" value="C:dendrite"/>
    <property type="evidence" value="ECO:0007669"/>
    <property type="project" value="TreeGrafter"/>
</dbReference>
<dbReference type="OrthoDB" id="536948at2759"/>
<dbReference type="InterPro" id="IPR036772">
    <property type="entry name" value="SRCR-like_dom_sf"/>
</dbReference>
<comment type="subcellular location">
    <subcellularLocation>
        <location evidence="1">Membrane</location>
        <topology evidence="1">Single-pass membrane protein</topology>
    </subcellularLocation>
</comment>
<organism evidence="11 12">
    <name type="scientific">Aquarana catesbeiana</name>
    <name type="common">American bullfrog</name>
    <name type="synonym">Rana catesbeiana</name>
    <dbReference type="NCBI Taxonomy" id="8400"/>
    <lineage>
        <taxon>Eukaryota</taxon>
        <taxon>Metazoa</taxon>
        <taxon>Chordata</taxon>
        <taxon>Craniata</taxon>
        <taxon>Vertebrata</taxon>
        <taxon>Euteleostomi</taxon>
        <taxon>Amphibia</taxon>
        <taxon>Batrachia</taxon>
        <taxon>Anura</taxon>
        <taxon>Neobatrachia</taxon>
        <taxon>Ranoidea</taxon>
        <taxon>Ranidae</taxon>
        <taxon>Aquarana</taxon>
    </lineage>
</organism>
<proteinExistence type="predicted"/>
<evidence type="ECO:0000256" key="3">
    <source>
        <dbReference type="ARBA" id="ARBA00022729"/>
    </source>
</evidence>
<keyword evidence="8" id="KW-0325">Glycoprotein</keyword>
<dbReference type="Gene3D" id="3.10.250.10">
    <property type="entry name" value="SRCR-like domain"/>
    <property type="match status" value="1"/>
</dbReference>
<evidence type="ECO:0000256" key="1">
    <source>
        <dbReference type="ARBA" id="ARBA00004167"/>
    </source>
</evidence>
<evidence type="ECO:0000256" key="6">
    <source>
        <dbReference type="ARBA" id="ARBA00023136"/>
    </source>
</evidence>